<comment type="caution">
    <text evidence="3">The sequence shown here is derived from an EMBL/GenBank/DDBJ whole genome shotgun (WGS) entry which is preliminary data.</text>
</comment>
<dbReference type="Proteomes" id="UP000029641">
    <property type="component" value="Unassembled WGS sequence"/>
</dbReference>
<dbReference type="AlphaFoldDB" id="A0A090W8R2"/>
<evidence type="ECO:0000313" key="3">
    <source>
        <dbReference type="EMBL" id="GAL72553.1"/>
    </source>
</evidence>
<evidence type="ECO:0000313" key="6">
    <source>
        <dbReference type="Proteomes" id="UP000030184"/>
    </source>
</evidence>
<feature type="signal peptide" evidence="1">
    <location>
        <begin position="1"/>
        <end position="19"/>
    </location>
</feature>
<keyword evidence="6" id="KW-1185">Reference proteome</keyword>
<feature type="chain" id="PRO_5010408488" evidence="1">
    <location>
        <begin position="20"/>
        <end position="163"/>
    </location>
</feature>
<dbReference type="Proteomes" id="UP000030184">
    <property type="component" value="Unassembled WGS sequence"/>
</dbReference>
<gene>
    <name evidence="2" type="ORF">JCM19301_54</name>
    <name evidence="3" type="ORF">JCM19302_2275</name>
    <name evidence="4" type="ORF">JCM19538_665</name>
</gene>
<evidence type="ECO:0000313" key="4">
    <source>
        <dbReference type="EMBL" id="GAL90198.1"/>
    </source>
</evidence>
<evidence type="ECO:0000313" key="5">
    <source>
        <dbReference type="Proteomes" id="UP000029646"/>
    </source>
</evidence>
<dbReference type="Proteomes" id="UP000029646">
    <property type="component" value="Unassembled WGS sequence"/>
</dbReference>
<sequence>MKIIFQVILFLFSFSFCFAQEMTKRELKNMIKESKLEYRKNGYSYFSKILANNKDSLFFKADRIEIYSSNAITSEKGICRTVELKFLKNKKVNFIDCQTCTEPSSCYVTTDKNVYKYYIQEIENELFILFKNKYCEMNFKIISAKENELNNRKYREIKLERIE</sequence>
<accession>A0A090W8R2</accession>
<dbReference type="eggNOG" id="ENOG5033VQI">
    <property type="taxonomic scope" value="Bacteria"/>
</dbReference>
<dbReference type="OrthoDB" id="1444299at2"/>
<keyword evidence="1" id="KW-0732">Signal</keyword>
<protein>
    <submittedName>
        <fullName evidence="3">Uncharacterized protein</fullName>
    </submittedName>
</protein>
<reference evidence="6" key="1">
    <citation type="journal article" date="2014" name="Genome Announc.">
        <title>Draft Genome Sequence of Marine Flavobacterium Jejuia pallidilutea Strain 11shimoA1 and Pigmentation Mutants.</title>
        <authorList>
            <person name="Takatani N."/>
            <person name="Nakanishi M."/>
            <person name="Meirelles P."/>
            <person name="Mino S."/>
            <person name="Suda W."/>
            <person name="Oshima K."/>
            <person name="Hattori M."/>
            <person name="Ohkuma M."/>
            <person name="Hosokawa M."/>
            <person name="Miyashita K."/>
            <person name="Thompson F.L."/>
            <person name="Niwa A."/>
            <person name="Sawabe T."/>
            <person name="Sawabe T."/>
        </authorList>
    </citation>
    <scope>NUCLEOTIDE SEQUENCE [LARGE SCALE GENOMIC DNA]</scope>
    <source>
        <strain evidence="6">JCM 19538</strain>
    </source>
</reference>
<dbReference type="EMBL" id="BBNR01000022">
    <property type="protein sequence ID" value="GAL68612.1"/>
    <property type="molecule type" value="Genomic_DNA"/>
</dbReference>
<name>A0A090W8R2_9FLAO</name>
<organism evidence="3 5">
    <name type="scientific">Jejuia pallidilutea</name>
    <dbReference type="NCBI Taxonomy" id="504487"/>
    <lineage>
        <taxon>Bacteria</taxon>
        <taxon>Pseudomonadati</taxon>
        <taxon>Bacteroidota</taxon>
        <taxon>Flavobacteriia</taxon>
        <taxon>Flavobacteriales</taxon>
        <taxon>Flavobacteriaceae</taxon>
        <taxon>Jejuia</taxon>
    </lineage>
</organism>
<evidence type="ECO:0000256" key="1">
    <source>
        <dbReference type="SAM" id="SignalP"/>
    </source>
</evidence>
<dbReference type="EMBL" id="BBNY01000070">
    <property type="protein sequence ID" value="GAL90198.1"/>
    <property type="molecule type" value="Genomic_DNA"/>
</dbReference>
<proteinExistence type="predicted"/>
<dbReference type="EMBL" id="BBNS01000026">
    <property type="protein sequence ID" value="GAL72553.1"/>
    <property type="molecule type" value="Genomic_DNA"/>
</dbReference>
<evidence type="ECO:0000313" key="2">
    <source>
        <dbReference type="EMBL" id="GAL68612.1"/>
    </source>
</evidence>
<dbReference type="RefSeq" id="WP_152593091.1">
    <property type="nucleotide sequence ID" value="NZ_BBNY01000070.1"/>
</dbReference>